<comment type="catalytic activity">
    <reaction evidence="11 12">
        <text>GTP + AH2 + S-adenosyl-L-methionine = (8S)-3',8-cyclo-7,8-dihydroguanosine 5'-triphosphate + 5'-deoxyadenosine + L-methionine + A + H(+)</text>
        <dbReference type="Rhea" id="RHEA:49576"/>
        <dbReference type="ChEBI" id="CHEBI:13193"/>
        <dbReference type="ChEBI" id="CHEBI:15378"/>
        <dbReference type="ChEBI" id="CHEBI:17319"/>
        <dbReference type="ChEBI" id="CHEBI:17499"/>
        <dbReference type="ChEBI" id="CHEBI:37565"/>
        <dbReference type="ChEBI" id="CHEBI:57844"/>
        <dbReference type="ChEBI" id="CHEBI:59789"/>
        <dbReference type="ChEBI" id="CHEBI:131766"/>
        <dbReference type="EC" id="4.1.99.22"/>
    </reaction>
</comment>
<dbReference type="GO" id="GO:0005525">
    <property type="term" value="F:GTP binding"/>
    <property type="evidence" value="ECO:0007669"/>
    <property type="project" value="UniProtKB-UniRule"/>
</dbReference>
<dbReference type="OrthoDB" id="9763993at2"/>
<dbReference type="SUPFAM" id="SSF102114">
    <property type="entry name" value="Radical SAM enzymes"/>
    <property type="match status" value="1"/>
</dbReference>
<feature type="binding site" evidence="12">
    <location>
        <position position="53"/>
    </location>
    <ligand>
        <name>[4Fe-4S] cluster</name>
        <dbReference type="ChEBI" id="CHEBI:49883"/>
        <label>1</label>
        <note>4Fe-4S-S-AdoMet</note>
    </ligand>
</feature>
<feature type="binding site" evidence="12">
    <location>
        <begin position="291"/>
        <end position="293"/>
    </location>
    <ligand>
        <name>GTP</name>
        <dbReference type="ChEBI" id="CHEBI:37565"/>
    </ligand>
</feature>
<keyword evidence="16" id="KW-1185">Reference proteome</keyword>
<dbReference type="GO" id="GO:0061798">
    <property type="term" value="F:GTP 3',8'-cyclase activity"/>
    <property type="evidence" value="ECO:0007669"/>
    <property type="project" value="UniProtKB-UniRule"/>
</dbReference>
<evidence type="ECO:0000256" key="10">
    <source>
        <dbReference type="ARBA" id="ARBA00023239"/>
    </source>
</evidence>
<organism evidence="15 16">
    <name type="scientific">Williamsia sterculiae</name>
    <dbReference type="NCBI Taxonomy" id="1344003"/>
    <lineage>
        <taxon>Bacteria</taxon>
        <taxon>Bacillati</taxon>
        <taxon>Actinomycetota</taxon>
        <taxon>Actinomycetes</taxon>
        <taxon>Mycobacteriales</taxon>
        <taxon>Nocardiaceae</taxon>
        <taxon>Williamsia</taxon>
    </lineage>
</organism>
<dbReference type="CDD" id="cd01335">
    <property type="entry name" value="Radical_SAM"/>
    <property type="match status" value="1"/>
</dbReference>
<keyword evidence="10 12" id="KW-0456">Lyase</keyword>
<feature type="domain" description="Radical SAM core" evidence="14">
    <location>
        <begin position="30"/>
        <end position="252"/>
    </location>
</feature>
<feature type="binding site" evidence="12">
    <location>
        <position position="94"/>
    </location>
    <ligand>
        <name>S-adenosyl-L-methionine</name>
        <dbReference type="ChEBI" id="CHEBI:59789"/>
    </ligand>
</feature>
<feature type="binding site" evidence="12">
    <location>
        <position position="121"/>
    </location>
    <ligand>
        <name>GTP</name>
        <dbReference type="ChEBI" id="CHEBI:37565"/>
    </ligand>
</feature>
<dbReference type="SFLD" id="SFLDG01386">
    <property type="entry name" value="main_SPASM_domain-containing"/>
    <property type="match status" value="1"/>
</dbReference>
<dbReference type="PANTHER" id="PTHR22960:SF0">
    <property type="entry name" value="MOLYBDENUM COFACTOR BIOSYNTHESIS PROTEIN 1"/>
    <property type="match status" value="1"/>
</dbReference>
<dbReference type="Pfam" id="PF04055">
    <property type="entry name" value="Radical_SAM"/>
    <property type="match status" value="1"/>
</dbReference>
<dbReference type="HAMAP" id="MF_01225_B">
    <property type="entry name" value="MoaA_B"/>
    <property type="match status" value="1"/>
</dbReference>
<feature type="binding site" evidence="12">
    <location>
        <position position="52"/>
    </location>
    <ligand>
        <name>S-adenosyl-L-methionine</name>
        <dbReference type="ChEBI" id="CHEBI:59789"/>
    </ligand>
</feature>
<evidence type="ECO:0000313" key="16">
    <source>
        <dbReference type="Proteomes" id="UP000186218"/>
    </source>
</evidence>
<dbReference type="InterPro" id="IPR010505">
    <property type="entry name" value="MoaA_twitch"/>
</dbReference>
<protein>
    <recommendedName>
        <fullName evidence="1 12">GTP 3',8-cyclase</fullName>
        <ecNumber evidence="1 12">4.1.99.22</ecNumber>
    </recommendedName>
    <alternativeName>
        <fullName evidence="12">Molybdenum cofactor biosynthesis protein A</fullName>
    </alternativeName>
</protein>
<dbReference type="InterPro" id="IPR013483">
    <property type="entry name" value="MoaA"/>
</dbReference>
<dbReference type="PROSITE" id="PS51918">
    <property type="entry name" value="RADICAL_SAM"/>
    <property type="match status" value="1"/>
</dbReference>
<dbReference type="EMBL" id="FTNT01000010">
    <property type="protein sequence ID" value="SIS16793.1"/>
    <property type="molecule type" value="Genomic_DNA"/>
</dbReference>
<dbReference type="EC" id="4.1.99.22" evidence="1 12"/>
<keyword evidence="6 12" id="KW-0408">Iron</keyword>
<evidence type="ECO:0000256" key="2">
    <source>
        <dbReference type="ARBA" id="ARBA00022485"/>
    </source>
</evidence>
<evidence type="ECO:0000256" key="13">
    <source>
        <dbReference type="SAM" id="MobiDB-lite"/>
    </source>
</evidence>
<feature type="binding site" evidence="12">
    <location>
        <position position="145"/>
    </location>
    <ligand>
        <name>S-adenosyl-L-methionine</name>
        <dbReference type="ChEBI" id="CHEBI:59789"/>
    </ligand>
</feature>
<feature type="binding site" evidence="12">
    <location>
        <position position="182"/>
    </location>
    <ligand>
        <name>GTP</name>
        <dbReference type="ChEBI" id="CHEBI:37565"/>
    </ligand>
</feature>
<comment type="function">
    <text evidence="12">Catalyzes the cyclization of GTP to (8S)-3',8-cyclo-7,8-dihydroguanosine 5'-triphosphate.</text>
</comment>
<dbReference type="Gene3D" id="3.20.20.70">
    <property type="entry name" value="Aldolase class I"/>
    <property type="match status" value="1"/>
</dbReference>
<evidence type="ECO:0000256" key="11">
    <source>
        <dbReference type="ARBA" id="ARBA00048697"/>
    </source>
</evidence>
<feature type="binding site" evidence="12">
    <location>
        <position position="50"/>
    </location>
    <ligand>
        <name>[4Fe-4S] cluster</name>
        <dbReference type="ChEBI" id="CHEBI:49883"/>
        <label>1</label>
        <note>4Fe-4S-S-AdoMet</note>
    </ligand>
</feature>
<evidence type="ECO:0000313" key="15">
    <source>
        <dbReference type="EMBL" id="SIS16793.1"/>
    </source>
</evidence>
<dbReference type="InterPro" id="IPR006638">
    <property type="entry name" value="Elp3/MiaA/NifB-like_rSAM"/>
</dbReference>
<dbReference type="SFLD" id="SFLDS00029">
    <property type="entry name" value="Radical_SAM"/>
    <property type="match status" value="1"/>
</dbReference>
<dbReference type="PROSITE" id="PS01305">
    <property type="entry name" value="MOAA_NIFB_PQQE"/>
    <property type="match status" value="1"/>
</dbReference>
<evidence type="ECO:0000256" key="4">
    <source>
        <dbReference type="ARBA" id="ARBA00022723"/>
    </source>
</evidence>
<dbReference type="NCBIfam" id="TIGR02666">
    <property type="entry name" value="moaA"/>
    <property type="match status" value="1"/>
</dbReference>
<dbReference type="SFLD" id="SFLDG01383">
    <property type="entry name" value="cyclic_pyranopterin_phosphate"/>
    <property type="match status" value="1"/>
</dbReference>
<proteinExistence type="inferred from homology"/>
<evidence type="ECO:0000256" key="9">
    <source>
        <dbReference type="ARBA" id="ARBA00023150"/>
    </source>
</evidence>
<feature type="binding site" evidence="12">
    <location>
        <position position="39"/>
    </location>
    <ligand>
        <name>GTP</name>
        <dbReference type="ChEBI" id="CHEBI:37565"/>
    </ligand>
</feature>
<keyword evidence="4 12" id="KW-0479">Metal-binding</keyword>
<comment type="pathway">
    <text evidence="12">Cofactor biosynthesis; molybdopterin biosynthesis.</text>
</comment>
<feature type="binding site" evidence="12">
    <location>
        <position position="216"/>
    </location>
    <ligand>
        <name>S-adenosyl-L-methionine</name>
        <dbReference type="ChEBI" id="CHEBI:59789"/>
    </ligand>
</feature>
<dbReference type="Proteomes" id="UP000186218">
    <property type="component" value="Unassembled WGS sequence"/>
</dbReference>
<dbReference type="GO" id="GO:0051539">
    <property type="term" value="F:4 iron, 4 sulfur cluster binding"/>
    <property type="evidence" value="ECO:0007669"/>
    <property type="project" value="UniProtKB-UniRule"/>
</dbReference>
<comment type="cofactor">
    <cofactor evidence="12">
        <name>[4Fe-4S] cluster</name>
        <dbReference type="ChEBI" id="CHEBI:49883"/>
    </cofactor>
    <text evidence="12">Binds 2 [4Fe-4S] clusters. Binds 1 [4Fe-4S] cluster coordinated with 3 cysteines and an exchangeable S-adenosyl-L-methionine and 1 [4Fe-4S] cluster coordinated with 3 cysteines and the GTP-derived substrate.</text>
</comment>
<evidence type="ECO:0000256" key="8">
    <source>
        <dbReference type="ARBA" id="ARBA00023134"/>
    </source>
</evidence>
<dbReference type="RefSeq" id="WP_076481336.1">
    <property type="nucleotide sequence ID" value="NZ_FTNT01000010.1"/>
</dbReference>
<feature type="binding site" evidence="12">
    <location>
        <position position="90"/>
    </location>
    <ligand>
        <name>GTP</name>
        <dbReference type="ChEBI" id="CHEBI:37565"/>
    </ligand>
</feature>
<keyword evidence="5 12" id="KW-0547">Nucleotide-binding</keyword>
<name>A0A1N7GW14_9NOCA</name>
<keyword evidence="7 12" id="KW-0411">Iron-sulfur</keyword>
<reference evidence="15 16" key="1">
    <citation type="submission" date="2017-01" db="EMBL/GenBank/DDBJ databases">
        <authorList>
            <person name="Mah S.A."/>
            <person name="Swanson W.J."/>
            <person name="Moy G.W."/>
            <person name="Vacquier V.D."/>
        </authorList>
    </citation>
    <scope>NUCLEOTIDE SEQUENCE [LARGE SCALE GENOMIC DNA]</scope>
    <source>
        <strain evidence="15 16">CPCC 203464</strain>
    </source>
</reference>
<dbReference type="InterPro" id="IPR040064">
    <property type="entry name" value="MoaA-like"/>
</dbReference>
<dbReference type="GO" id="GO:0061799">
    <property type="term" value="F:cyclic pyranopterin monophosphate synthase activity"/>
    <property type="evidence" value="ECO:0007669"/>
    <property type="project" value="TreeGrafter"/>
</dbReference>
<dbReference type="PANTHER" id="PTHR22960">
    <property type="entry name" value="MOLYBDOPTERIN COFACTOR SYNTHESIS PROTEIN A"/>
    <property type="match status" value="1"/>
</dbReference>
<sequence>MTATDLGLPLPTRPHEPAPGMPTEGPMVDTHGRAVHDLRVSVTDRCNLRCRYCMPAEGLDWLSRDSTLRADEIVRLVRVGVQRLGIRAVRFTGGEPLLRRDLPEIIAEVAALTPRPEISVTSNGLALGRKAGILAAVGLNRVNVSLDTMDRDRFAHITRRDRLDDVLAGLRAAADAGLTPVKVNAVLSPDGGLDDASALLAFCLTHGYQLRIIEQMPLDAEHGWSRSAMVSADDVLARLSTDFTLIPDEVPRGAAPAETWRVPGFTDAADEPAKVGIIASVTRPFCGDCDRTRLTADGQVRNCLFAEDETDLRDLLRAGANDDELALRWRRSTWLKLPGHAINDPDFLQPRRPMSAIGG</sequence>
<feature type="region of interest" description="Disordered" evidence="13">
    <location>
        <begin position="1"/>
        <end position="23"/>
    </location>
</feature>
<dbReference type="SFLD" id="SFLDG01067">
    <property type="entry name" value="SPASM/twitch_domain_containing"/>
    <property type="match status" value="1"/>
</dbReference>
<evidence type="ECO:0000256" key="5">
    <source>
        <dbReference type="ARBA" id="ARBA00022741"/>
    </source>
</evidence>
<dbReference type="SMART" id="SM00729">
    <property type="entry name" value="Elp3"/>
    <property type="match status" value="1"/>
</dbReference>
<feature type="binding site" evidence="12">
    <location>
        <position position="303"/>
    </location>
    <ligand>
        <name>[4Fe-4S] cluster</name>
        <dbReference type="ChEBI" id="CHEBI:49883"/>
        <label>2</label>
        <note>4Fe-4S-substrate</note>
    </ligand>
</feature>
<accession>A0A1N7GW14</accession>
<dbReference type="GO" id="GO:0046872">
    <property type="term" value="F:metal ion binding"/>
    <property type="evidence" value="ECO:0007669"/>
    <property type="project" value="UniProtKB-KW"/>
</dbReference>
<comment type="subunit">
    <text evidence="12">Monomer and homodimer.</text>
</comment>
<dbReference type="GO" id="GO:1904047">
    <property type="term" value="F:S-adenosyl-L-methionine binding"/>
    <property type="evidence" value="ECO:0007669"/>
    <property type="project" value="UniProtKB-UniRule"/>
</dbReference>
<evidence type="ECO:0000256" key="7">
    <source>
        <dbReference type="ARBA" id="ARBA00023014"/>
    </source>
</evidence>
<feature type="binding site" evidence="12">
    <location>
        <position position="289"/>
    </location>
    <ligand>
        <name>[4Fe-4S] cluster</name>
        <dbReference type="ChEBI" id="CHEBI:49883"/>
        <label>2</label>
        <note>4Fe-4S-substrate</note>
    </ligand>
</feature>
<keyword evidence="2 12" id="KW-0004">4Fe-4S</keyword>
<gene>
    <name evidence="12" type="primary">moaA</name>
    <name evidence="15" type="ORF">SAMN05445060_3160</name>
</gene>
<dbReference type="Pfam" id="PF06463">
    <property type="entry name" value="Mob_synth_C"/>
    <property type="match status" value="1"/>
</dbReference>
<dbReference type="InterPro" id="IPR058240">
    <property type="entry name" value="rSAM_sf"/>
</dbReference>
<dbReference type="STRING" id="1344003.SAMN05445060_3160"/>
<feature type="binding site" evidence="12">
    <location>
        <position position="286"/>
    </location>
    <ligand>
        <name>[4Fe-4S] cluster</name>
        <dbReference type="ChEBI" id="CHEBI:49883"/>
        <label>2</label>
        <note>4Fe-4S-substrate</note>
    </ligand>
</feature>
<dbReference type="AlphaFoldDB" id="A0A1N7GW14"/>
<dbReference type="InterPro" id="IPR050105">
    <property type="entry name" value="MoCo_biosynth_MoaA/MoaC"/>
</dbReference>
<evidence type="ECO:0000256" key="1">
    <source>
        <dbReference type="ARBA" id="ARBA00012167"/>
    </source>
</evidence>
<evidence type="ECO:0000259" key="14">
    <source>
        <dbReference type="PROSITE" id="PS51918"/>
    </source>
</evidence>
<keyword evidence="3 12" id="KW-0949">S-adenosyl-L-methionine</keyword>
<feature type="binding site" evidence="12">
    <location>
        <position position="46"/>
    </location>
    <ligand>
        <name>[4Fe-4S] cluster</name>
        <dbReference type="ChEBI" id="CHEBI:49883"/>
        <label>1</label>
        <note>4Fe-4S-S-AdoMet</note>
    </ligand>
</feature>
<dbReference type="InterPro" id="IPR000385">
    <property type="entry name" value="MoaA_NifB_PqqE_Fe-S-bd_CS"/>
</dbReference>
<evidence type="ECO:0000256" key="12">
    <source>
        <dbReference type="HAMAP-Rule" id="MF_01225"/>
    </source>
</evidence>
<dbReference type="UniPathway" id="UPA00344"/>
<comment type="similarity">
    <text evidence="12">Belongs to the radical SAM superfamily. MoaA family.</text>
</comment>
<evidence type="ECO:0000256" key="6">
    <source>
        <dbReference type="ARBA" id="ARBA00023004"/>
    </source>
</evidence>
<keyword evidence="8 12" id="KW-0342">GTP-binding</keyword>
<keyword evidence="9 12" id="KW-0501">Molybdenum cofactor biosynthesis</keyword>
<dbReference type="InterPro" id="IPR013785">
    <property type="entry name" value="Aldolase_TIM"/>
</dbReference>
<evidence type="ECO:0000256" key="3">
    <source>
        <dbReference type="ARBA" id="ARBA00022691"/>
    </source>
</evidence>
<dbReference type="GO" id="GO:0006777">
    <property type="term" value="P:Mo-molybdopterin cofactor biosynthetic process"/>
    <property type="evidence" value="ECO:0007669"/>
    <property type="project" value="UniProtKB-UniRule"/>
</dbReference>
<dbReference type="InterPro" id="IPR007197">
    <property type="entry name" value="rSAM"/>
</dbReference>
<dbReference type="CDD" id="cd21117">
    <property type="entry name" value="Twitch_MoaA"/>
    <property type="match status" value="1"/>
</dbReference>